<gene>
    <name evidence="1" type="ORF">A1OK_16500</name>
</gene>
<evidence type="ECO:0000313" key="2">
    <source>
        <dbReference type="Proteomes" id="UP000095039"/>
    </source>
</evidence>
<dbReference type="RefSeq" id="WP_016962388.1">
    <property type="nucleotide sequence ID" value="NZ_AJWN02000099.1"/>
</dbReference>
<comment type="caution">
    <text evidence="1">The sequence shown here is derived from an EMBL/GenBank/DDBJ whole genome shotgun (WGS) entry which is preliminary data.</text>
</comment>
<organism evidence="1 2">
    <name type="scientific">Enterovibrio norvegicus FF-454</name>
    <dbReference type="NCBI Taxonomy" id="1185651"/>
    <lineage>
        <taxon>Bacteria</taxon>
        <taxon>Pseudomonadati</taxon>
        <taxon>Pseudomonadota</taxon>
        <taxon>Gammaproteobacteria</taxon>
        <taxon>Vibrionales</taxon>
        <taxon>Vibrionaceae</taxon>
        <taxon>Enterovibrio</taxon>
    </lineage>
</organism>
<evidence type="ECO:0000313" key="1">
    <source>
        <dbReference type="EMBL" id="OEE58163.1"/>
    </source>
</evidence>
<reference evidence="1 2" key="1">
    <citation type="journal article" date="2012" name="Science">
        <title>Ecological populations of bacteria act as socially cohesive units of antibiotic production and resistance.</title>
        <authorList>
            <person name="Cordero O.X."/>
            <person name="Wildschutte H."/>
            <person name="Kirkup B."/>
            <person name="Proehl S."/>
            <person name="Ngo L."/>
            <person name="Hussain F."/>
            <person name="Le Roux F."/>
            <person name="Mincer T."/>
            <person name="Polz M.F."/>
        </authorList>
    </citation>
    <scope>NUCLEOTIDE SEQUENCE [LARGE SCALE GENOMIC DNA]</scope>
    <source>
        <strain evidence="1 2">FF-454</strain>
    </source>
</reference>
<protein>
    <submittedName>
        <fullName evidence="1">Fis family transcriptional regulator</fullName>
    </submittedName>
</protein>
<sequence>MRKTDKKLDNQIREVLTNVCDTALQELAGFQWLTHLVDYSNFPKSLKVVCVFDTNSSLYDFEQSNHFQRFNALIQKSLTGAGINVGTNSIAYDTEENCSRDNNGRWAERL</sequence>
<accession>A0A1E5BY39</accession>
<proteinExistence type="predicted"/>
<dbReference type="EMBL" id="AJWN02000099">
    <property type="protein sequence ID" value="OEE58163.1"/>
    <property type="molecule type" value="Genomic_DNA"/>
</dbReference>
<name>A0A1E5BY39_9GAMM</name>
<dbReference type="AlphaFoldDB" id="A0A1E5BY39"/>
<dbReference type="Proteomes" id="UP000095039">
    <property type="component" value="Unassembled WGS sequence"/>
</dbReference>
<keyword evidence="2" id="KW-1185">Reference proteome</keyword>